<reference evidence="1" key="1">
    <citation type="journal article" date="2019" name="MBio">
        <title>Virus Genomes from Deep Sea Sediments Expand the Ocean Megavirome and Support Independent Origins of Viral Gigantism.</title>
        <authorList>
            <person name="Backstrom D."/>
            <person name="Yutin N."/>
            <person name="Jorgensen S.L."/>
            <person name="Dharamshi J."/>
            <person name="Homa F."/>
            <person name="Zaremba-Niedwiedzka K."/>
            <person name="Spang A."/>
            <person name="Wolf Y.I."/>
            <person name="Koonin E.V."/>
            <person name="Ettema T.J."/>
        </authorList>
    </citation>
    <scope>NUCLEOTIDE SEQUENCE</scope>
</reference>
<protein>
    <submittedName>
        <fullName evidence="1">Plastocyanin/azurin family copper binding protein</fullName>
    </submittedName>
</protein>
<dbReference type="EMBL" id="MK500328">
    <property type="protein sequence ID" value="QBK85892.1"/>
    <property type="molecule type" value="Genomic_DNA"/>
</dbReference>
<name>A0A481YRR3_9VIRU</name>
<sequence>MDNKSMSFHNSITIDKITELEFTDLSDFAHTFTDDEDGIARLIPKERLTSLNFMYCSSSKSYTVTFTWTSPSKDEEIADEIEKVFGTLKGCVITYHWS</sequence>
<gene>
    <name evidence="1" type="ORF">LCMAC101_04870</name>
</gene>
<accession>A0A481YRR3</accession>
<organism evidence="1">
    <name type="scientific">Marseillevirus LCMAC101</name>
    <dbReference type="NCBI Taxonomy" id="2506602"/>
    <lineage>
        <taxon>Viruses</taxon>
        <taxon>Varidnaviria</taxon>
        <taxon>Bamfordvirae</taxon>
        <taxon>Nucleocytoviricota</taxon>
        <taxon>Megaviricetes</taxon>
        <taxon>Pimascovirales</taxon>
        <taxon>Pimascovirales incertae sedis</taxon>
        <taxon>Marseilleviridae</taxon>
    </lineage>
</organism>
<evidence type="ECO:0000313" key="1">
    <source>
        <dbReference type="EMBL" id="QBK85892.1"/>
    </source>
</evidence>
<proteinExistence type="predicted"/>